<name>A0A5C6DJE7_9BACT</name>
<dbReference type="PROSITE" id="PS51318">
    <property type="entry name" value="TAT"/>
    <property type="match status" value="1"/>
</dbReference>
<dbReference type="InterPro" id="IPR000683">
    <property type="entry name" value="Gfo/Idh/MocA-like_OxRdtase_N"/>
</dbReference>
<dbReference type="SUPFAM" id="SSF51735">
    <property type="entry name" value="NAD(P)-binding Rossmann-fold domains"/>
    <property type="match status" value="1"/>
</dbReference>
<dbReference type="EC" id="3.2.1.-" evidence="3"/>
<reference evidence="3 4" key="1">
    <citation type="submission" date="2019-02" db="EMBL/GenBank/DDBJ databases">
        <title>Deep-cultivation of Planctomycetes and their phenomic and genomic characterization uncovers novel biology.</title>
        <authorList>
            <person name="Wiegand S."/>
            <person name="Jogler M."/>
            <person name="Boedeker C."/>
            <person name="Pinto D."/>
            <person name="Vollmers J."/>
            <person name="Rivas-Marin E."/>
            <person name="Kohn T."/>
            <person name="Peeters S.H."/>
            <person name="Heuer A."/>
            <person name="Rast P."/>
            <person name="Oberbeckmann S."/>
            <person name="Bunk B."/>
            <person name="Jeske O."/>
            <person name="Meyerdierks A."/>
            <person name="Storesund J.E."/>
            <person name="Kallscheuer N."/>
            <person name="Luecker S."/>
            <person name="Lage O.M."/>
            <person name="Pohl T."/>
            <person name="Merkel B.J."/>
            <person name="Hornburger P."/>
            <person name="Mueller R.-W."/>
            <person name="Bruemmer F."/>
            <person name="Labrenz M."/>
            <person name="Spormann A.M."/>
            <person name="Op Den Camp H."/>
            <person name="Overmann J."/>
            <person name="Amann R."/>
            <person name="Jetten M.S.M."/>
            <person name="Mascher T."/>
            <person name="Medema M.H."/>
            <person name="Devos D.P."/>
            <person name="Kaster A.-K."/>
            <person name="Ovreas L."/>
            <person name="Rohde M."/>
            <person name="Galperin M.Y."/>
            <person name="Jogler C."/>
        </authorList>
    </citation>
    <scope>NUCLEOTIDE SEQUENCE [LARGE SCALE GENOMIC DNA]</scope>
    <source>
        <strain evidence="3 4">Poly41</strain>
    </source>
</reference>
<dbReference type="Gene3D" id="3.40.50.720">
    <property type="entry name" value="NAD(P)-binding Rossmann-like Domain"/>
    <property type="match status" value="1"/>
</dbReference>
<proteinExistence type="predicted"/>
<dbReference type="InterPro" id="IPR006311">
    <property type="entry name" value="TAT_signal"/>
</dbReference>
<accession>A0A5C6DJE7</accession>
<evidence type="ECO:0000313" key="4">
    <source>
        <dbReference type="Proteomes" id="UP000319143"/>
    </source>
</evidence>
<evidence type="ECO:0000313" key="3">
    <source>
        <dbReference type="EMBL" id="TWU35029.1"/>
    </source>
</evidence>
<sequence length="437" mass="48411">MFDPAPLSRRRFVKKAAGAAALATVPYFVPASALGMGGAVPPSDRIVVGGIGIQNRGKHDLKWIMRSPEVQFVAICDLQQKQRVAVKQIVDDHYGTSDCAMYPEINGFLDARPDIDAVLIATGDRWHALASILAMRSGKDVYTEKPSCMTIAEGRAVVETARRYARVYQTGTQRLSEPNHVFCIEMARSGRLGEIHTAYAHIAPWDAAEMRHDWLPAVAQPPKQEVDWDAWLGSCPWRPYNPAYVSGGWRGHYDFHTSCIGEWGAHTFAQAQAGLGCSESSPIEYEYVANDSGDGMVTHFANGTRLVLSRGNKYWHGSCGERFDGSEGWAAAADGYSQPDVSSAALLGEYNRVIGQYVARTGRSLDHMQNFLDCVRSRERTVANPDVMHHSMTTVHAANICMWLKRSLKFDPSTDEFVGDDEANSLRSRAMREPYVY</sequence>
<feature type="domain" description="Gfo/Idh/MocA-like oxidoreductase N-terminal" evidence="1">
    <location>
        <begin position="47"/>
        <end position="171"/>
    </location>
</feature>
<dbReference type="PANTHER" id="PTHR43818:SF5">
    <property type="entry name" value="OXIDOREDUCTASE FAMILY PROTEIN"/>
    <property type="match status" value="1"/>
</dbReference>
<dbReference type="PANTHER" id="PTHR43818">
    <property type="entry name" value="BCDNA.GH03377"/>
    <property type="match status" value="1"/>
</dbReference>
<dbReference type="Gene3D" id="3.30.360.10">
    <property type="entry name" value="Dihydrodipicolinate Reductase, domain 2"/>
    <property type="match status" value="1"/>
</dbReference>
<dbReference type="RefSeq" id="WP_197231462.1">
    <property type="nucleotide sequence ID" value="NZ_SJPV01000007.1"/>
</dbReference>
<organism evidence="3 4">
    <name type="scientific">Novipirellula artificiosorum</name>
    <dbReference type="NCBI Taxonomy" id="2528016"/>
    <lineage>
        <taxon>Bacteria</taxon>
        <taxon>Pseudomonadati</taxon>
        <taxon>Planctomycetota</taxon>
        <taxon>Planctomycetia</taxon>
        <taxon>Pirellulales</taxon>
        <taxon>Pirellulaceae</taxon>
        <taxon>Novipirellula</taxon>
    </lineage>
</organism>
<feature type="domain" description="Gfo/Idh/MocA-like oxidoreductase bacterial type C-terminal" evidence="2">
    <location>
        <begin position="222"/>
        <end position="435"/>
    </location>
</feature>
<dbReference type="Pfam" id="PF01408">
    <property type="entry name" value="GFO_IDH_MocA"/>
    <property type="match status" value="1"/>
</dbReference>
<keyword evidence="3" id="KW-0326">Glycosidase</keyword>
<dbReference type="Pfam" id="PF19051">
    <property type="entry name" value="GFO_IDH_MocA_C2"/>
    <property type="match status" value="1"/>
</dbReference>
<dbReference type="Proteomes" id="UP000319143">
    <property type="component" value="Unassembled WGS sequence"/>
</dbReference>
<dbReference type="InterPro" id="IPR050463">
    <property type="entry name" value="Gfo/Idh/MocA_oxidrdct_glycsds"/>
</dbReference>
<dbReference type="GO" id="GO:0016798">
    <property type="term" value="F:hydrolase activity, acting on glycosyl bonds"/>
    <property type="evidence" value="ECO:0007669"/>
    <property type="project" value="UniProtKB-KW"/>
</dbReference>
<protein>
    <submittedName>
        <fullName evidence="3">Glycosyl hydrolase</fullName>
        <ecNumber evidence="3">3.2.1.-</ecNumber>
    </submittedName>
</protein>
<evidence type="ECO:0000259" key="2">
    <source>
        <dbReference type="Pfam" id="PF19051"/>
    </source>
</evidence>
<gene>
    <name evidence="3" type="ORF">Poly41_41730</name>
</gene>
<dbReference type="AlphaFoldDB" id="A0A5C6DJE7"/>
<dbReference type="EMBL" id="SJPV01000007">
    <property type="protein sequence ID" value="TWU35029.1"/>
    <property type="molecule type" value="Genomic_DNA"/>
</dbReference>
<dbReference type="InterPro" id="IPR043906">
    <property type="entry name" value="Gfo/Idh/MocA_OxRdtase_bact_C"/>
</dbReference>
<dbReference type="InterPro" id="IPR036291">
    <property type="entry name" value="NAD(P)-bd_dom_sf"/>
</dbReference>
<dbReference type="SUPFAM" id="SSF55347">
    <property type="entry name" value="Glyceraldehyde-3-phosphate dehydrogenase-like, C-terminal domain"/>
    <property type="match status" value="1"/>
</dbReference>
<keyword evidence="4" id="KW-1185">Reference proteome</keyword>
<comment type="caution">
    <text evidence="3">The sequence shown here is derived from an EMBL/GenBank/DDBJ whole genome shotgun (WGS) entry which is preliminary data.</text>
</comment>
<evidence type="ECO:0000259" key="1">
    <source>
        <dbReference type="Pfam" id="PF01408"/>
    </source>
</evidence>
<keyword evidence="3" id="KW-0378">Hydrolase</keyword>
<dbReference type="GO" id="GO:0000166">
    <property type="term" value="F:nucleotide binding"/>
    <property type="evidence" value="ECO:0007669"/>
    <property type="project" value="InterPro"/>
</dbReference>